<reference evidence="4" key="1">
    <citation type="submission" date="2020-10" db="EMBL/GenBank/DDBJ databases">
        <title>Connecting structure to function with the recovery of over 1000 high-quality activated sludge metagenome-assembled genomes encoding full-length rRNA genes using long-read sequencing.</title>
        <authorList>
            <person name="Singleton C.M."/>
            <person name="Petriglieri F."/>
            <person name="Kristensen J.M."/>
            <person name="Kirkegaard R.H."/>
            <person name="Michaelsen T.Y."/>
            <person name="Andersen M.H."/>
            <person name="Karst S.M."/>
            <person name="Dueholm M.S."/>
            <person name="Nielsen P.H."/>
            <person name="Albertsen M."/>
        </authorList>
    </citation>
    <scope>NUCLEOTIDE SEQUENCE</scope>
    <source>
        <strain evidence="4">OdNE_18-Q3-R46-58_BAT3C.305</strain>
    </source>
</reference>
<feature type="transmembrane region" description="Helical" evidence="2">
    <location>
        <begin position="343"/>
        <end position="361"/>
    </location>
</feature>
<feature type="transmembrane region" description="Helical" evidence="2">
    <location>
        <begin position="58"/>
        <end position="81"/>
    </location>
</feature>
<dbReference type="InterPro" id="IPR012931">
    <property type="entry name" value="TraG_N_Proteobacteria"/>
</dbReference>
<name>A0A9D7LRG6_9RHOO</name>
<keyword evidence="2" id="KW-0812">Transmembrane</keyword>
<evidence type="ECO:0000256" key="2">
    <source>
        <dbReference type="SAM" id="Phobius"/>
    </source>
</evidence>
<evidence type="ECO:0000259" key="3">
    <source>
        <dbReference type="Pfam" id="PF07916"/>
    </source>
</evidence>
<feature type="region of interest" description="Disordered" evidence="1">
    <location>
        <begin position="833"/>
        <end position="857"/>
    </location>
</feature>
<dbReference type="AlphaFoldDB" id="A0A9D7LRG6"/>
<dbReference type="Proteomes" id="UP000808146">
    <property type="component" value="Unassembled WGS sequence"/>
</dbReference>
<keyword evidence="2" id="KW-1133">Transmembrane helix</keyword>
<feature type="domain" description="TraG N-terminal Proteobacteria" evidence="3">
    <location>
        <begin position="3"/>
        <end position="464"/>
    </location>
</feature>
<gene>
    <name evidence="4" type="ORF">IPN75_09985</name>
</gene>
<dbReference type="Pfam" id="PF07916">
    <property type="entry name" value="TraG_N"/>
    <property type="match status" value="1"/>
</dbReference>
<keyword evidence="2" id="KW-0472">Membrane</keyword>
<organism evidence="4 5">
    <name type="scientific">Candidatus Dechloromonas phosphorivorans</name>
    <dbReference type="NCBI Taxonomy" id="2899244"/>
    <lineage>
        <taxon>Bacteria</taxon>
        <taxon>Pseudomonadati</taxon>
        <taxon>Pseudomonadota</taxon>
        <taxon>Betaproteobacteria</taxon>
        <taxon>Rhodocyclales</taxon>
        <taxon>Azonexaceae</taxon>
        <taxon>Dechloromonas</taxon>
    </lineage>
</organism>
<evidence type="ECO:0000313" key="5">
    <source>
        <dbReference type="Proteomes" id="UP000808146"/>
    </source>
</evidence>
<comment type="caution">
    <text evidence="4">The sequence shown here is derived from an EMBL/GenBank/DDBJ whole genome shotgun (WGS) entry which is preliminary data.</text>
</comment>
<sequence>MWEIYAYQNADSLFGVFNAAAAIHASGDYAAALAAVAFCGFVAALVAYAFAPEKLQGWKWLGTVVLVFSVLIVPKVTVGIVDKTGGSAVKVVGNVPFGVAALGGITSTIGNTLTTLFETAFQVIPGVGALPVELSYQQNGLMFGNRLIRETGNVVFQDPAFRTDLINFIHNCTTYDLIDGTLDPAVFSASDDVWPLMASPNPARFSTLTGVGGSVGVDTCPNVYLSLNGRMPAQITRIQGRLAFQLNPTLPGAAAAAAIAGQIQQAYLKNSIATAAATAADLIRQNAMLNALEDTSKIVGQKVNDPAAMVLAVGRAQAVAQQNASWLNYGKVAEQALPVFRNVVEAVTYAMFPLMVLLLLLTSGRETMLAFKGYAAVLIWIQLWPPLYAILNYMASIYAAYDLAAAADLGTGSKSLALQTASTIYSRAISGEAVVGYLAISIPFIAWAALKRMENFGTALVGGLSGLQGMISGGTSAATVGNVSMGNVGMDQMQLAPNRTSAFMSSWQNDLSGNTFSSNALTGRTAVSLLRNQGFASRVVSMRVSEQDVQQASRQVDAARGEATTATMEQSAALSEVFSRGLNKLRSTRNSSGSSASSFEQMGDTLNQLDQITRSVAQSTGLSQAQVARIAFGAAAHVGVNAKVAGADLHTSADKSYQSSLSAQEQKALASLSGEQLVAFKQFGDRVSRDASYLQALSNDASEAREMSSRLGSTRARSERADATLADRTSFAERVSSAHDKGESISIDIAQDPHNMEMFLRYAQTYGGNSAAAHALMSAELARQSLRPNRVISDGSSLPTSFGDIRDLHKEQLHDVAITPDINATYQTQISKASRFGGNPSGPLEQKAEPPSPLREEVQQRAVQIHGEAAAKREEFDDKAEVIKTGDGTLASKKSLMWQSARQAYKDGEATVGNAKDAVQDLIKSKK</sequence>
<feature type="transmembrane region" description="Helical" evidence="2">
    <location>
        <begin position="29"/>
        <end position="51"/>
    </location>
</feature>
<dbReference type="EMBL" id="JADKBR010000011">
    <property type="protein sequence ID" value="MBK8890700.1"/>
    <property type="molecule type" value="Genomic_DNA"/>
</dbReference>
<feature type="transmembrane region" description="Helical" evidence="2">
    <location>
        <begin position="373"/>
        <end position="391"/>
    </location>
</feature>
<evidence type="ECO:0000256" key="1">
    <source>
        <dbReference type="SAM" id="MobiDB-lite"/>
    </source>
</evidence>
<proteinExistence type="predicted"/>
<feature type="transmembrane region" description="Helical" evidence="2">
    <location>
        <begin position="433"/>
        <end position="450"/>
    </location>
</feature>
<accession>A0A9D7LRG6</accession>
<feature type="region of interest" description="Disordered" evidence="1">
    <location>
        <begin position="704"/>
        <end position="724"/>
    </location>
</feature>
<protein>
    <submittedName>
        <fullName evidence="4">Conjugal transfer protein TraG N-terminal domain-containing protein</fullName>
    </submittedName>
</protein>
<evidence type="ECO:0000313" key="4">
    <source>
        <dbReference type="EMBL" id="MBK8890700.1"/>
    </source>
</evidence>